<keyword evidence="3" id="KW-1185">Reference proteome</keyword>
<evidence type="ECO:0000313" key="3">
    <source>
        <dbReference type="Proteomes" id="UP001141806"/>
    </source>
</evidence>
<feature type="region of interest" description="Disordered" evidence="1">
    <location>
        <begin position="101"/>
        <end position="160"/>
    </location>
</feature>
<name>A0A9Q0H5U6_9MAGN</name>
<evidence type="ECO:0000256" key="1">
    <source>
        <dbReference type="SAM" id="MobiDB-lite"/>
    </source>
</evidence>
<dbReference type="AlphaFoldDB" id="A0A9Q0H5U6"/>
<gene>
    <name evidence="2" type="ORF">NE237_019669</name>
</gene>
<organism evidence="2 3">
    <name type="scientific">Protea cynaroides</name>
    <dbReference type="NCBI Taxonomy" id="273540"/>
    <lineage>
        <taxon>Eukaryota</taxon>
        <taxon>Viridiplantae</taxon>
        <taxon>Streptophyta</taxon>
        <taxon>Embryophyta</taxon>
        <taxon>Tracheophyta</taxon>
        <taxon>Spermatophyta</taxon>
        <taxon>Magnoliopsida</taxon>
        <taxon>Proteales</taxon>
        <taxon>Proteaceae</taxon>
        <taxon>Protea</taxon>
    </lineage>
</organism>
<comment type="caution">
    <text evidence="2">The sequence shown here is derived from an EMBL/GenBank/DDBJ whole genome shotgun (WGS) entry which is preliminary data.</text>
</comment>
<protein>
    <submittedName>
        <fullName evidence="2">Uncharacterized protein</fullName>
    </submittedName>
</protein>
<dbReference type="Proteomes" id="UP001141806">
    <property type="component" value="Unassembled WGS sequence"/>
</dbReference>
<dbReference type="OrthoDB" id="647720at2759"/>
<evidence type="ECO:0000313" key="2">
    <source>
        <dbReference type="EMBL" id="KAJ4959759.1"/>
    </source>
</evidence>
<reference evidence="2" key="1">
    <citation type="journal article" date="2023" name="Plant J.">
        <title>The genome of the king protea, Protea cynaroides.</title>
        <authorList>
            <person name="Chang J."/>
            <person name="Duong T.A."/>
            <person name="Schoeman C."/>
            <person name="Ma X."/>
            <person name="Roodt D."/>
            <person name="Barker N."/>
            <person name="Li Z."/>
            <person name="Van de Peer Y."/>
            <person name="Mizrachi E."/>
        </authorList>
    </citation>
    <scope>NUCLEOTIDE SEQUENCE</scope>
    <source>
        <tissue evidence="2">Young leaves</tissue>
    </source>
</reference>
<proteinExistence type="predicted"/>
<accession>A0A9Q0H5U6</accession>
<sequence>MAISSAKLVGLFPSRKGSRQPQPVRSTVLGIHRAPPIQVNFEMYCQQRLPPQSITSSRRDVMLRLTVASLAAFNILSVEPVDARVLKPEIRRKIKEKLEMLRKKAGITKSQSDDEISSDKGKNLPSAPLTPEEKTAPLYPRDSPGASLVEAPFTDREITP</sequence>
<dbReference type="EMBL" id="JAMYWD010000009">
    <property type="protein sequence ID" value="KAJ4959759.1"/>
    <property type="molecule type" value="Genomic_DNA"/>
</dbReference>